<dbReference type="InterPro" id="IPR036237">
    <property type="entry name" value="Xyl_isomerase-like_sf"/>
</dbReference>
<dbReference type="GO" id="GO:0016853">
    <property type="term" value="F:isomerase activity"/>
    <property type="evidence" value="ECO:0007669"/>
    <property type="project" value="UniProtKB-KW"/>
</dbReference>
<gene>
    <name evidence="2" type="ORF">ACFFGA_00665</name>
</gene>
<evidence type="ECO:0000313" key="2">
    <source>
        <dbReference type="EMBL" id="MFC0603050.1"/>
    </source>
</evidence>
<dbReference type="Gene3D" id="3.20.20.150">
    <property type="entry name" value="Divalent-metal-dependent TIM barrel enzymes"/>
    <property type="match status" value="1"/>
</dbReference>
<dbReference type="RefSeq" id="WP_386058180.1">
    <property type="nucleotide sequence ID" value="NZ_JBHLTQ010000001.1"/>
</dbReference>
<protein>
    <submittedName>
        <fullName evidence="2">Sugar phosphate isomerase/epimerase family protein</fullName>
    </submittedName>
</protein>
<keyword evidence="2" id="KW-0413">Isomerase</keyword>
<dbReference type="SUPFAM" id="SSF51658">
    <property type="entry name" value="Xylose isomerase-like"/>
    <property type="match status" value="1"/>
</dbReference>
<evidence type="ECO:0000259" key="1">
    <source>
        <dbReference type="Pfam" id="PF01261"/>
    </source>
</evidence>
<comment type="caution">
    <text evidence="2">The sequence shown here is derived from an EMBL/GenBank/DDBJ whole genome shotgun (WGS) entry which is preliminary data.</text>
</comment>
<dbReference type="InterPro" id="IPR013022">
    <property type="entry name" value="Xyl_isomerase-like_TIM-brl"/>
</dbReference>
<dbReference type="Proteomes" id="UP001589832">
    <property type="component" value="Unassembled WGS sequence"/>
</dbReference>
<proteinExistence type="predicted"/>
<accession>A0ABV6Q459</accession>
<organism evidence="2 3">
    <name type="scientific">Winogradskyella pulchriflava</name>
    <dbReference type="NCBI Taxonomy" id="1110688"/>
    <lineage>
        <taxon>Bacteria</taxon>
        <taxon>Pseudomonadati</taxon>
        <taxon>Bacteroidota</taxon>
        <taxon>Flavobacteriia</taxon>
        <taxon>Flavobacteriales</taxon>
        <taxon>Flavobacteriaceae</taxon>
        <taxon>Winogradskyella</taxon>
    </lineage>
</organism>
<reference evidence="2 3" key="1">
    <citation type="submission" date="2024-09" db="EMBL/GenBank/DDBJ databases">
        <authorList>
            <person name="Sun Q."/>
            <person name="Mori K."/>
        </authorList>
    </citation>
    <scope>NUCLEOTIDE SEQUENCE [LARGE SCALE GENOMIC DNA]</scope>
    <source>
        <strain evidence="2 3">NCAIM B.02481</strain>
    </source>
</reference>
<name>A0ABV6Q459_9FLAO</name>
<dbReference type="EMBL" id="JBHLTQ010000001">
    <property type="protein sequence ID" value="MFC0603050.1"/>
    <property type="molecule type" value="Genomic_DNA"/>
</dbReference>
<keyword evidence="3" id="KW-1185">Reference proteome</keyword>
<evidence type="ECO:0000313" key="3">
    <source>
        <dbReference type="Proteomes" id="UP001589832"/>
    </source>
</evidence>
<sequence>MKNLSTFTIILLLFTIYYSCSNEAKNTINTADITPWCIVPFDALERSPRERMAMLKEMGFTKYGYNWREKHLQEMSEEFKLAKENNIEITSIFLWLNAKRDSIGKLSPLNQKMLSTLKEVEYKPEIWLSFSDNYFEGLSQEQSLNLAIEYIKFIKAKAEEIGCNIALYNHHGWFGNPYNQIEIIETMEDNSLKIVYNFHHAHDYLDEFPEIAKKMTPYLTHVNLNGVKKDGPQILTIGDGDFEYKMMKHLLDEGYHGPWGILGHIETEDVQKVLKRNIEGLKGLQKLKINK</sequence>
<feature type="domain" description="Xylose isomerase-like TIM barrel" evidence="1">
    <location>
        <begin position="111"/>
        <end position="261"/>
    </location>
</feature>
<dbReference type="Pfam" id="PF01261">
    <property type="entry name" value="AP_endonuc_2"/>
    <property type="match status" value="1"/>
</dbReference>